<reference evidence="2" key="1">
    <citation type="journal article" date="2023" name="Hortic. Res.">
        <title>A chromosome-level phased genome enabling allele-level studies in sweet orange: a case study on citrus Huanglongbing tolerance.</title>
        <authorList>
            <person name="Wu B."/>
            <person name="Yu Q."/>
            <person name="Deng Z."/>
            <person name="Duan Y."/>
            <person name="Luo F."/>
            <person name="Gmitter F. Jr."/>
        </authorList>
    </citation>
    <scope>NUCLEOTIDE SEQUENCE [LARGE SCALE GENOMIC DNA]</scope>
    <source>
        <strain evidence="2">cv. Valencia</strain>
    </source>
</reference>
<organism evidence="1 2">
    <name type="scientific">Citrus sinensis</name>
    <name type="common">Sweet orange</name>
    <name type="synonym">Citrus aurantium var. sinensis</name>
    <dbReference type="NCBI Taxonomy" id="2711"/>
    <lineage>
        <taxon>Eukaryota</taxon>
        <taxon>Viridiplantae</taxon>
        <taxon>Streptophyta</taxon>
        <taxon>Embryophyta</taxon>
        <taxon>Tracheophyta</taxon>
        <taxon>Spermatophyta</taxon>
        <taxon>Magnoliopsida</taxon>
        <taxon>eudicotyledons</taxon>
        <taxon>Gunneridae</taxon>
        <taxon>Pentapetalae</taxon>
        <taxon>rosids</taxon>
        <taxon>malvids</taxon>
        <taxon>Sapindales</taxon>
        <taxon>Rutaceae</taxon>
        <taxon>Aurantioideae</taxon>
        <taxon>Citrus</taxon>
    </lineage>
</organism>
<evidence type="ECO:0000313" key="2">
    <source>
        <dbReference type="Proteomes" id="UP000829398"/>
    </source>
</evidence>
<accession>A0ACB8KF56</accession>
<keyword evidence="1" id="KW-0808">Transferase</keyword>
<evidence type="ECO:0000313" key="1">
    <source>
        <dbReference type="EMBL" id="KAH9753027.1"/>
    </source>
</evidence>
<keyword evidence="1" id="KW-0418">Kinase</keyword>
<gene>
    <name evidence="1" type="ORF">KPL71_014936</name>
</gene>
<sequence length="1011" mass="114095">MAAELAVKDGRKLMWSQSVKMFIRGKGKIGYLTGSIKEPTEEDPKFHTWAADNSMIMSWLVNSMESEIGQTYLFLPTAKDLWDAVTETYSDLGNSAQIYDLKTRIRETKQGSQGVTKYYNILKGLWQELDQYYDGEWECAADSAKYKKMLEKERVFEFLAGLSSDLDEVRGRVLGKEPLPSTREVFSYVKREESRKNVMMGGSSAENSALISVTPEAPLIGGTKNLKKSDEKDRVWCDYCHKPRHTRDACWKLHGKPPNLKNNKFSGKHSRGFQVFGENQPTINTGESESQLFTKEQLEQLYKFLNQSQSLPNPSSSSSLAQKGNDFSALGVVYEKKDPWIIDSGATDHMTSHSKLFYSYIPCPGSQKIKIADGSLSSAAGKGSIPISTNLVLTSVLHVPNLSCNLLSVSKITKDLHCIAKFSPSYCEFQDLCSGKKIGSAREVDGLYYFEEDVSLCGEAQATNNELTFSIKDKIMLWHLRLESVLETTNDLDVPIALRKGTRSCTLHPISKYVSYHRLSPSFRAFAANLSVIAIPKSVQDALSIPEWRDAGYAEMRALEKSKTWELVKLPEGKKPVGCKWIFTVKYRADGSLERYKARLVAKGFTQTYSIDYQETFAPVAKMNSIRVLLSLAASLGWQLQQLDVKNAFLNGELEEEVYMDLPPGFENEYGIEKVCKLKRSLYGLKQSPRAWFDRFTKSVHSFGYLQSQADHTMFFKHFTDGSVVILIVYVDDIILTGSNVIEMENLKKVLAREFEMKDLGPLRYFLGMEIARSSKGIFVSQRKYTLDLLKETGMLGCKPGDTPIDPYHKLGYAIEGKSVDRESYQRLVGKLIYLSHTRPDIAFAVSVISQFMHSPCKEHLEAVYKVLKYLKKTPGKGLLFKKNNNMQVEVYTDADWAGSIIDRRSTSGYCTFVGGNLVTWRSKKQSVVARSSAEAEFRAVAYGICELLWLKKLLEELKIIIDVPMKLYCDNKAAINIAHNPIHHDRTKHVEVCCANFNVLASARIYCSID</sequence>
<keyword evidence="2" id="KW-1185">Reference proteome</keyword>
<name>A0ACB8KF56_CITSI</name>
<dbReference type="Proteomes" id="UP000829398">
    <property type="component" value="Chromosome 5"/>
</dbReference>
<protein>
    <submittedName>
        <fullName evidence="1">Protein kinase domain-containing protein</fullName>
    </submittedName>
</protein>
<dbReference type="EMBL" id="CM039174">
    <property type="protein sequence ID" value="KAH9753027.1"/>
    <property type="molecule type" value="Genomic_DNA"/>
</dbReference>
<proteinExistence type="predicted"/>
<comment type="caution">
    <text evidence="1">The sequence shown here is derived from an EMBL/GenBank/DDBJ whole genome shotgun (WGS) entry which is preliminary data.</text>
</comment>